<dbReference type="WBParaSite" id="EVEC_0000279001-mRNA-1">
    <property type="protein sequence ID" value="EVEC_0000279001-mRNA-1"/>
    <property type="gene ID" value="EVEC_0000279001"/>
</dbReference>
<gene>
    <name evidence="1" type="ORF">EVEC_LOCUS2498</name>
</gene>
<evidence type="ECO:0000313" key="1">
    <source>
        <dbReference type="EMBL" id="VDD87355.1"/>
    </source>
</evidence>
<sequence length="112" mass="11780">MCPQSYPCGSQPGYCKLQPPTQYVKLQPQPVTTKIQGNGAGCQVQPAPLACSMRARVTANVVSLGAPSVSAFVSGQAKACVCGSVGQPCIRPCPANQIPAAWSKYFRESSYQ</sequence>
<keyword evidence="2" id="KW-1185">Reference proteome</keyword>
<dbReference type="Proteomes" id="UP000274131">
    <property type="component" value="Unassembled WGS sequence"/>
</dbReference>
<protein>
    <submittedName>
        <fullName evidence="1 3">Uncharacterized protein</fullName>
    </submittedName>
</protein>
<dbReference type="EMBL" id="UXUI01007391">
    <property type="protein sequence ID" value="VDD87355.1"/>
    <property type="molecule type" value="Genomic_DNA"/>
</dbReference>
<proteinExistence type="predicted"/>
<name>A0A0N4UYW7_ENTVE</name>
<organism evidence="3">
    <name type="scientific">Enterobius vermicularis</name>
    <name type="common">Human pinworm</name>
    <dbReference type="NCBI Taxonomy" id="51028"/>
    <lineage>
        <taxon>Eukaryota</taxon>
        <taxon>Metazoa</taxon>
        <taxon>Ecdysozoa</taxon>
        <taxon>Nematoda</taxon>
        <taxon>Chromadorea</taxon>
        <taxon>Rhabditida</taxon>
        <taxon>Spirurina</taxon>
        <taxon>Oxyuridomorpha</taxon>
        <taxon>Oxyuroidea</taxon>
        <taxon>Oxyuridae</taxon>
        <taxon>Enterobius</taxon>
    </lineage>
</organism>
<dbReference type="AlphaFoldDB" id="A0A0N4UYW7"/>
<reference evidence="1 2" key="2">
    <citation type="submission" date="2018-10" db="EMBL/GenBank/DDBJ databases">
        <authorList>
            <consortium name="Pathogen Informatics"/>
        </authorList>
    </citation>
    <scope>NUCLEOTIDE SEQUENCE [LARGE SCALE GENOMIC DNA]</scope>
</reference>
<evidence type="ECO:0000313" key="2">
    <source>
        <dbReference type="Proteomes" id="UP000274131"/>
    </source>
</evidence>
<accession>A0A0N4UYW7</accession>
<evidence type="ECO:0000313" key="3">
    <source>
        <dbReference type="WBParaSite" id="EVEC_0000279001-mRNA-1"/>
    </source>
</evidence>
<reference evidence="3" key="1">
    <citation type="submission" date="2017-02" db="UniProtKB">
        <authorList>
            <consortium name="WormBaseParasite"/>
        </authorList>
    </citation>
    <scope>IDENTIFICATION</scope>
</reference>